<keyword evidence="3" id="KW-1185">Reference proteome</keyword>
<evidence type="ECO:0000256" key="1">
    <source>
        <dbReference type="SAM" id="Phobius"/>
    </source>
</evidence>
<dbReference type="EMBL" id="WMIE01000007">
    <property type="protein sequence ID" value="MTH78620.1"/>
    <property type="molecule type" value="Genomic_DNA"/>
</dbReference>
<protein>
    <submittedName>
        <fullName evidence="2">Uncharacterized protein</fullName>
    </submittedName>
</protein>
<organism evidence="2 3">
    <name type="scientific">Paracoccus aestuariivivens</name>
    <dbReference type="NCBI Taxonomy" id="1820333"/>
    <lineage>
        <taxon>Bacteria</taxon>
        <taxon>Pseudomonadati</taxon>
        <taxon>Pseudomonadota</taxon>
        <taxon>Alphaproteobacteria</taxon>
        <taxon>Rhodobacterales</taxon>
        <taxon>Paracoccaceae</taxon>
        <taxon>Paracoccus</taxon>
    </lineage>
</organism>
<comment type="caution">
    <text evidence="2">The sequence shown here is derived from an EMBL/GenBank/DDBJ whole genome shotgun (WGS) entry which is preliminary data.</text>
</comment>
<accession>A0A6L6J9D7</accession>
<reference evidence="2 3" key="1">
    <citation type="submission" date="2019-11" db="EMBL/GenBank/DDBJ databases">
        <authorList>
            <person name="Dong K."/>
        </authorList>
    </citation>
    <scope>NUCLEOTIDE SEQUENCE [LARGE SCALE GENOMIC DNA]</scope>
    <source>
        <strain evidence="2 3">NBRC 111993</strain>
    </source>
</reference>
<feature type="transmembrane region" description="Helical" evidence="1">
    <location>
        <begin position="71"/>
        <end position="92"/>
    </location>
</feature>
<name>A0A6L6J9D7_9RHOB</name>
<sequence length="189" mass="21756">MDAFPHLKILISLVLGLAITRVLSGLSRRLQQPVRTEGMFAQIVWSVVLLLGAVHFWWWEFALRNVGAWHFGVYVFVLSYASLHFLMATLLYPDAVPDHAESEQFFMRRRAGFFGLFALSFAFDLIDTLMKGSDHLWALGPEYPLRLALGVLAALLAWRARDMRRVGMIGLLWLVYDLVWIIRRYDGLD</sequence>
<keyword evidence="1" id="KW-0472">Membrane</keyword>
<evidence type="ECO:0000313" key="3">
    <source>
        <dbReference type="Proteomes" id="UP000478183"/>
    </source>
</evidence>
<feature type="transmembrane region" description="Helical" evidence="1">
    <location>
        <begin position="143"/>
        <end position="159"/>
    </location>
</feature>
<dbReference type="Proteomes" id="UP000478183">
    <property type="component" value="Unassembled WGS sequence"/>
</dbReference>
<keyword evidence="1" id="KW-0812">Transmembrane</keyword>
<evidence type="ECO:0000313" key="2">
    <source>
        <dbReference type="EMBL" id="MTH78620.1"/>
    </source>
</evidence>
<feature type="transmembrane region" description="Helical" evidence="1">
    <location>
        <begin position="166"/>
        <end position="183"/>
    </location>
</feature>
<proteinExistence type="predicted"/>
<gene>
    <name evidence="2" type="ORF">GL286_12855</name>
</gene>
<dbReference type="RefSeq" id="WP_170295175.1">
    <property type="nucleotide sequence ID" value="NZ_WMIE01000007.1"/>
</dbReference>
<keyword evidence="1" id="KW-1133">Transmembrane helix</keyword>
<feature type="transmembrane region" description="Helical" evidence="1">
    <location>
        <begin position="6"/>
        <end position="26"/>
    </location>
</feature>
<dbReference type="AlphaFoldDB" id="A0A6L6J9D7"/>
<feature type="transmembrane region" description="Helical" evidence="1">
    <location>
        <begin position="113"/>
        <end position="131"/>
    </location>
</feature>
<feature type="transmembrane region" description="Helical" evidence="1">
    <location>
        <begin position="38"/>
        <end position="59"/>
    </location>
</feature>